<evidence type="ECO:0000313" key="2">
    <source>
        <dbReference type="Proteomes" id="UP000007590"/>
    </source>
</evidence>
<dbReference type="KEGG" id="scn:Solca_0379"/>
<accession>H8KNZ7</accession>
<proteinExistence type="predicted"/>
<dbReference type="HOGENOM" id="CLU_2131886_0_0_10"/>
<organism evidence="1 2">
    <name type="scientific">Solitalea canadensis (strain ATCC 29591 / DSM 3403 / JCM 21819 / LMG 8368 / NBRC 15130 / NCIMB 12057 / USAM 9D)</name>
    <name type="common">Flexibacter canadensis</name>
    <dbReference type="NCBI Taxonomy" id="929556"/>
    <lineage>
        <taxon>Bacteria</taxon>
        <taxon>Pseudomonadati</taxon>
        <taxon>Bacteroidota</taxon>
        <taxon>Sphingobacteriia</taxon>
        <taxon>Sphingobacteriales</taxon>
        <taxon>Sphingobacteriaceae</taxon>
        <taxon>Solitalea</taxon>
    </lineage>
</organism>
<name>H8KNZ7_SOLCM</name>
<dbReference type="Proteomes" id="UP000007590">
    <property type="component" value="Chromosome"/>
</dbReference>
<dbReference type="AlphaFoldDB" id="H8KNZ7"/>
<sequence>MRILLILFLGIALIIGACEREEEVMQFQDLEVGAIITKKATLKWYGSPSVDKAGLWAEIDTRTFMVVNYAQVDNHFYQDSVTVLLTYRRIGKVIYSNMGYKAEVDGIEVLEID</sequence>
<reference evidence="1" key="1">
    <citation type="submission" date="2012-02" db="EMBL/GenBank/DDBJ databases">
        <title>The complete genome of Solitalea canadensis DSM 3403.</title>
        <authorList>
            <consortium name="US DOE Joint Genome Institute (JGI-PGF)"/>
            <person name="Lucas S."/>
            <person name="Copeland A."/>
            <person name="Lapidus A."/>
            <person name="Glavina del Rio T."/>
            <person name="Dalin E."/>
            <person name="Tice H."/>
            <person name="Bruce D."/>
            <person name="Goodwin L."/>
            <person name="Pitluck S."/>
            <person name="Peters L."/>
            <person name="Ovchinnikova G."/>
            <person name="Lu M."/>
            <person name="Kyrpides N."/>
            <person name="Mavromatis K."/>
            <person name="Ivanova N."/>
            <person name="Brettin T."/>
            <person name="Detter J.C."/>
            <person name="Han C."/>
            <person name="Larimer F."/>
            <person name="Land M."/>
            <person name="Hauser L."/>
            <person name="Markowitz V."/>
            <person name="Cheng J.-F."/>
            <person name="Hugenholtz P."/>
            <person name="Woyke T."/>
            <person name="Wu D."/>
            <person name="Spring S."/>
            <person name="Schroeder M."/>
            <person name="Kopitz M."/>
            <person name="Brambilla E."/>
            <person name="Klenk H.-P."/>
            <person name="Eisen J.A."/>
        </authorList>
    </citation>
    <scope>NUCLEOTIDE SEQUENCE</scope>
    <source>
        <strain evidence="1">DSM 3403</strain>
    </source>
</reference>
<evidence type="ECO:0000313" key="1">
    <source>
        <dbReference type="EMBL" id="AFD05519.1"/>
    </source>
</evidence>
<dbReference type="RefSeq" id="WP_014678747.1">
    <property type="nucleotide sequence ID" value="NC_017770.1"/>
</dbReference>
<keyword evidence="2" id="KW-1185">Reference proteome</keyword>
<dbReference type="PROSITE" id="PS51257">
    <property type="entry name" value="PROKAR_LIPOPROTEIN"/>
    <property type="match status" value="1"/>
</dbReference>
<gene>
    <name evidence="1" type="ordered locus">Solca_0379</name>
</gene>
<protein>
    <submittedName>
        <fullName evidence="1">Uncharacterized protein</fullName>
    </submittedName>
</protein>
<dbReference type="EMBL" id="CP003349">
    <property type="protein sequence ID" value="AFD05519.1"/>
    <property type="molecule type" value="Genomic_DNA"/>
</dbReference>